<evidence type="ECO:0000259" key="3">
    <source>
        <dbReference type="PROSITE" id="PS51352"/>
    </source>
</evidence>
<dbReference type="OrthoDB" id="270584at2759"/>
<dbReference type="PROSITE" id="PS00018">
    <property type="entry name" value="EF_HAND_1"/>
    <property type="match status" value="1"/>
</dbReference>
<evidence type="ECO:0000256" key="1">
    <source>
        <dbReference type="ARBA" id="ARBA00022837"/>
    </source>
</evidence>
<comment type="caution">
    <text evidence="4">The sequence shown here is derived from an EMBL/GenBank/DDBJ whole genome shotgun (WGS) entry which is preliminary data.</text>
</comment>
<proteinExistence type="predicted"/>
<dbReference type="AlphaFoldDB" id="A0A812S4C7"/>
<dbReference type="Pfam" id="PF13405">
    <property type="entry name" value="EF-hand_6"/>
    <property type="match status" value="1"/>
</dbReference>
<dbReference type="Gene3D" id="3.40.30.10">
    <property type="entry name" value="Glutaredoxin"/>
    <property type="match status" value="1"/>
</dbReference>
<dbReference type="Gene3D" id="1.10.238.10">
    <property type="entry name" value="EF-hand"/>
    <property type="match status" value="1"/>
</dbReference>
<dbReference type="SUPFAM" id="SSF52833">
    <property type="entry name" value="Thioredoxin-like"/>
    <property type="match status" value="1"/>
</dbReference>
<dbReference type="Pfam" id="PF00085">
    <property type="entry name" value="Thioredoxin"/>
    <property type="match status" value="1"/>
</dbReference>
<feature type="domain" description="EF-hand" evidence="2">
    <location>
        <begin position="387"/>
        <end position="422"/>
    </location>
</feature>
<dbReference type="InterPro" id="IPR036249">
    <property type="entry name" value="Thioredoxin-like_sf"/>
</dbReference>
<protein>
    <submittedName>
        <fullName evidence="4">TRX2 protein</fullName>
    </submittedName>
</protein>
<dbReference type="CDD" id="cd02947">
    <property type="entry name" value="TRX_family"/>
    <property type="match status" value="1"/>
</dbReference>
<keyword evidence="5" id="KW-1185">Reference proteome</keyword>
<dbReference type="SMART" id="SM00054">
    <property type="entry name" value="EFh"/>
    <property type="match status" value="2"/>
</dbReference>
<evidence type="ECO:0000313" key="5">
    <source>
        <dbReference type="Proteomes" id="UP000604046"/>
    </source>
</evidence>
<gene>
    <name evidence="4" type="primary">TRX2</name>
    <name evidence="4" type="ORF">SNAT2548_LOCUS25804</name>
</gene>
<dbReference type="PROSITE" id="PS51352">
    <property type="entry name" value="THIOREDOXIN_2"/>
    <property type="match status" value="1"/>
</dbReference>
<organism evidence="4 5">
    <name type="scientific">Symbiodinium natans</name>
    <dbReference type="NCBI Taxonomy" id="878477"/>
    <lineage>
        <taxon>Eukaryota</taxon>
        <taxon>Sar</taxon>
        <taxon>Alveolata</taxon>
        <taxon>Dinophyceae</taxon>
        <taxon>Suessiales</taxon>
        <taxon>Symbiodiniaceae</taxon>
        <taxon>Symbiodinium</taxon>
    </lineage>
</organism>
<dbReference type="SUPFAM" id="SSF47473">
    <property type="entry name" value="EF-hand"/>
    <property type="match status" value="1"/>
</dbReference>
<dbReference type="GO" id="GO:0005509">
    <property type="term" value="F:calcium ion binding"/>
    <property type="evidence" value="ECO:0007669"/>
    <property type="project" value="InterPro"/>
</dbReference>
<feature type="domain" description="Thioredoxin" evidence="3">
    <location>
        <begin position="419"/>
        <end position="568"/>
    </location>
</feature>
<dbReference type="InterPro" id="IPR002048">
    <property type="entry name" value="EF_hand_dom"/>
</dbReference>
<accession>A0A812S4C7</accession>
<dbReference type="InterPro" id="IPR013766">
    <property type="entry name" value="Thioredoxin_domain"/>
</dbReference>
<dbReference type="InterPro" id="IPR011992">
    <property type="entry name" value="EF-hand-dom_pair"/>
</dbReference>
<dbReference type="EMBL" id="CAJNDS010002410">
    <property type="protein sequence ID" value="CAE7463109.1"/>
    <property type="molecule type" value="Genomic_DNA"/>
</dbReference>
<evidence type="ECO:0000259" key="2">
    <source>
        <dbReference type="PROSITE" id="PS50222"/>
    </source>
</evidence>
<dbReference type="Proteomes" id="UP000604046">
    <property type="component" value="Unassembled WGS sequence"/>
</dbReference>
<name>A0A812S4C7_9DINO</name>
<dbReference type="InterPro" id="IPR018247">
    <property type="entry name" value="EF_Hand_1_Ca_BS"/>
</dbReference>
<reference evidence="4" key="1">
    <citation type="submission" date="2021-02" db="EMBL/GenBank/DDBJ databases">
        <authorList>
            <person name="Dougan E. K."/>
            <person name="Rhodes N."/>
            <person name="Thang M."/>
            <person name="Chan C."/>
        </authorList>
    </citation>
    <scope>NUCLEOTIDE SEQUENCE</scope>
</reference>
<sequence length="568" mass="63412">MLACSIGSHCGHGFRSHREPRQREVRAPELPQSISWLYAKKQSIVACLGACIALRRCKHVARQSEGGKGRGIIRSFADLPKQVALGIDLRERYIVAAPISATDGSFKKEPVRLEHLFDEEDVDANKRLVSEQVKELVSHFKWKGTVGCSVTKKACELLGVDSSCFNAMEAGAGELLEKALRGKASSVHAMVTTSAAGYNHLVWETSEDDKEWKGHVIVVATLGQNLSAVVFNDGRRVRHTRWCSFMPKQDSKENDSETCQCPPQMLEISCTRKQFEPPPLNSPAWSEWAAAVDSDLLLILQAIPNLDELLILPLHEELLENLESGIPQTLQTAQEHGCTVSLVTEGVPGERCLVRGAATCALVELEADQILSELREVLKHGNCIQSLSDVQLHDIFDRLDTNGDGVLEVEEFQQGLEMLHIQRDMPELLSELRSEGPVQLEDFVTWWQREVRSARIVTLSSSQAWSDLLHGVPPEGFGDVVLLEITFTYCRACKSFEPKFRRLAEEFSHIRFVQLVGNGSIGAMKLVQEEFKVTGSPSWFLFRRGGELLATWHGTNEDKLRQHLSPFC</sequence>
<evidence type="ECO:0000313" key="4">
    <source>
        <dbReference type="EMBL" id="CAE7463109.1"/>
    </source>
</evidence>
<keyword evidence="1" id="KW-0106">Calcium</keyword>
<dbReference type="PROSITE" id="PS50222">
    <property type="entry name" value="EF_HAND_2"/>
    <property type="match status" value="1"/>
</dbReference>